<dbReference type="SUPFAM" id="SSF46689">
    <property type="entry name" value="Homeodomain-like"/>
    <property type="match status" value="1"/>
</dbReference>
<keyword evidence="7" id="KW-1185">Reference proteome</keyword>
<dbReference type="Gene3D" id="1.10.357.10">
    <property type="entry name" value="Tetracycline Repressor, domain 2"/>
    <property type="match status" value="1"/>
</dbReference>
<dbReference type="Pfam" id="PF16859">
    <property type="entry name" value="TetR_C_11"/>
    <property type="match status" value="1"/>
</dbReference>
<dbReference type="RefSeq" id="WP_132116455.1">
    <property type="nucleotide sequence ID" value="NZ_SLWS01000003.1"/>
</dbReference>
<accession>A0A4R2JNV3</accession>
<evidence type="ECO:0000313" key="6">
    <source>
        <dbReference type="EMBL" id="TCO61034.1"/>
    </source>
</evidence>
<comment type="caution">
    <text evidence="6">The sequence shown here is derived from an EMBL/GenBank/DDBJ whole genome shotgun (WGS) entry which is preliminary data.</text>
</comment>
<feature type="DNA-binding region" description="H-T-H motif" evidence="4">
    <location>
        <begin position="34"/>
        <end position="53"/>
    </location>
</feature>
<dbReference type="InterPro" id="IPR001647">
    <property type="entry name" value="HTH_TetR"/>
</dbReference>
<dbReference type="AlphaFoldDB" id="A0A4R2JNV3"/>
<keyword evidence="2 4" id="KW-0238">DNA-binding</keyword>
<dbReference type="EMBL" id="SLWS01000003">
    <property type="protein sequence ID" value="TCO61034.1"/>
    <property type="molecule type" value="Genomic_DNA"/>
</dbReference>
<dbReference type="PANTHER" id="PTHR30055">
    <property type="entry name" value="HTH-TYPE TRANSCRIPTIONAL REGULATOR RUTR"/>
    <property type="match status" value="1"/>
</dbReference>
<dbReference type="PANTHER" id="PTHR30055:SF148">
    <property type="entry name" value="TETR-FAMILY TRANSCRIPTIONAL REGULATOR"/>
    <property type="match status" value="1"/>
</dbReference>
<proteinExistence type="predicted"/>
<dbReference type="Gene3D" id="1.10.10.60">
    <property type="entry name" value="Homeodomain-like"/>
    <property type="match status" value="1"/>
</dbReference>
<evidence type="ECO:0000259" key="5">
    <source>
        <dbReference type="PROSITE" id="PS50977"/>
    </source>
</evidence>
<dbReference type="Proteomes" id="UP000295680">
    <property type="component" value="Unassembled WGS sequence"/>
</dbReference>
<dbReference type="Pfam" id="PF00440">
    <property type="entry name" value="TetR_N"/>
    <property type="match status" value="1"/>
</dbReference>
<reference evidence="6 7" key="1">
    <citation type="submission" date="2019-03" db="EMBL/GenBank/DDBJ databases">
        <title>Genomic Encyclopedia of Type Strains, Phase IV (KMG-IV): sequencing the most valuable type-strain genomes for metagenomic binning, comparative biology and taxonomic classification.</title>
        <authorList>
            <person name="Goeker M."/>
        </authorList>
    </citation>
    <scope>NUCLEOTIDE SEQUENCE [LARGE SCALE GENOMIC DNA]</scope>
    <source>
        <strain evidence="6 7">DSM 45934</strain>
    </source>
</reference>
<gene>
    <name evidence="6" type="ORF">EV192_103617</name>
</gene>
<evidence type="ECO:0000313" key="7">
    <source>
        <dbReference type="Proteomes" id="UP000295680"/>
    </source>
</evidence>
<protein>
    <submittedName>
        <fullName evidence="6">TetR family transcriptional regulator</fullName>
    </submittedName>
</protein>
<name>A0A4R2JNV3_9PSEU</name>
<organism evidence="6 7">
    <name type="scientific">Actinocrispum wychmicini</name>
    <dbReference type="NCBI Taxonomy" id="1213861"/>
    <lineage>
        <taxon>Bacteria</taxon>
        <taxon>Bacillati</taxon>
        <taxon>Actinomycetota</taxon>
        <taxon>Actinomycetes</taxon>
        <taxon>Pseudonocardiales</taxon>
        <taxon>Pseudonocardiaceae</taxon>
        <taxon>Actinocrispum</taxon>
    </lineage>
</organism>
<keyword evidence="1" id="KW-0805">Transcription regulation</keyword>
<evidence type="ECO:0000256" key="1">
    <source>
        <dbReference type="ARBA" id="ARBA00023015"/>
    </source>
</evidence>
<dbReference type="InterPro" id="IPR050109">
    <property type="entry name" value="HTH-type_TetR-like_transc_reg"/>
</dbReference>
<dbReference type="GO" id="GO:0000976">
    <property type="term" value="F:transcription cis-regulatory region binding"/>
    <property type="evidence" value="ECO:0007669"/>
    <property type="project" value="TreeGrafter"/>
</dbReference>
<feature type="domain" description="HTH tetR-type" evidence="5">
    <location>
        <begin position="11"/>
        <end position="71"/>
    </location>
</feature>
<keyword evidence="3" id="KW-0804">Transcription</keyword>
<dbReference type="InterPro" id="IPR036271">
    <property type="entry name" value="Tet_transcr_reg_TetR-rel_C_sf"/>
</dbReference>
<dbReference type="InterPro" id="IPR011075">
    <property type="entry name" value="TetR_C"/>
</dbReference>
<dbReference type="GO" id="GO:0003700">
    <property type="term" value="F:DNA-binding transcription factor activity"/>
    <property type="evidence" value="ECO:0007669"/>
    <property type="project" value="TreeGrafter"/>
</dbReference>
<evidence type="ECO:0000256" key="4">
    <source>
        <dbReference type="PROSITE-ProRule" id="PRU00335"/>
    </source>
</evidence>
<dbReference type="PROSITE" id="PS50977">
    <property type="entry name" value="HTH_TETR_2"/>
    <property type="match status" value="1"/>
</dbReference>
<evidence type="ECO:0000256" key="2">
    <source>
        <dbReference type="ARBA" id="ARBA00023125"/>
    </source>
</evidence>
<evidence type="ECO:0000256" key="3">
    <source>
        <dbReference type="ARBA" id="ARBA00023163"/>
    </source>
</evidence>
<sequence length="192" mass="21022">MFRAKRRGKGPRDAAAIYSATVDLLVLNGYEGLTIEGVAAHSKVNKTTIYRWWPSKDALLAATLEQSHILELTVADTGSLRGDLIGVVDQVVRMLTIEPGGRIARAALGGLDRPGLSFFVRMFCEKRAKQEAPIFERAKQRGELAEDVDPTMVVDLLAGAIWFRLLVRQAPMPDGYTEAIVDAVLTGLRQSS</sequence>
<dbReference type="OrthoDB" id="9796019at2"/>
<dbReference type="SUPFAM" id="SSF48498">
    <property type="entry name" value="Tetracyclin repressor-like, C-terminal domain"/>
    <property type="match status" value="1"/>
</dbReference>
<dbReference type="InterPro" id="IPR009057">
    <property type="entry name" value="Homeodomain-like_sf"/>
</dbReference>